<dbReference type="SUPFAM" id="SSF48452">
    <property type="entry name" value="TPR-like"/>
    <property type="match status" value="2"/>
</dbReference>
<keyword evidence="1" id="KW-0805">Transcription regulation</keyword>
<keyword evidence="5" id="KW-0812">Transmembrane</keyword>
<keyword evidence="5" id="KW-0472">Membrane</keyword>
<gene>
    <name evidence="7" type="ORF">SAMN02927937_00408</name>
</gene>
<keyword evidence="2 7" id="KW-0238">DNA-binding</keyword>
<dbReference type="InterPro" id="IPR011990">
    <property type="entry name" value="TPR-like_helical_dom_sf"/>
</dbReference>
<reference evidence="7 8" key="1">
    <citation type="submission" date="2016-10" db="EMBL/GenBank/DDBJ databases">
        <authorList>
            <person name="de Groot N.N."/>
        </authorList>
    </citation>
    <scope>NUCLEOTIDE SEQUENCE [LARGE SCALE GENOMIC DNA]</scope>
    <source>
        <strain evidence="7 8">CGMCC 1.10825</strain>
    </source>
</reference>
<dbReference type="SUPFAM" id="SSF46689">
    <property type="entry name" value="Homeodomain-like"/>
    <property type="match status" value="1"/>
</dbReference>
<keyword evidence="5" id="KW-1133">Transmembrane helix</keyword>
<dbReference type="Gene3D" id="1.10.10.60">
    <property type="entry name" value="Homeodomain-like"/>
    <property type="match status" value="2"/>
</dbReference>
<dbReference type="InterPro" id="IPR019734">
    <property type="entry name" value="TPR_rpt"/>
</dbReference>
<dbReference type="InterPro" id="IPR009057">
    <property type="entry name" value="Homeodomain-like_sf"/>
</dbReference>
<keyword evidence="4" id="KW-0802">TPR repeat</keyword>
<feature type="domain" description="HTH araC/xylS-type" evidence="6">
    <location>
        <begin position="488"/>
        <end position="596"/>
    </location>
</feature>
<keyword evidence="8" id="KW-1185">Reference proteome</keyword>
<dbReference type="STRING" id="1159016.SAMN02927937_00408"/>
<dbReference type="PROSITE" id="PS50005">
    <property type="entry name" value="TPR"/>
    <property type="match status" value="1"/>
</dbReference>
<dbReference type="PANTHER" id="PTHR43280:SF29">
    <property type="entry name" value="ARAC-FAMILY TRANSCRIPTIONAL REGULATOR"/>
    <property type="match status" value="1"/>
</dbReference>
<dbReference type="SMART" id="SM00342">
    <property type="entry name" value="HTH_ARAC"/>
    <property type="match status" value="1"/>
</dbReference>
<evidence type="ECO:0000256" key="4">
    <source>
        <dbReference type="PROSITE-ProRule" id="PRU00339"/>
    </source>
</evidence>
<dbReference type="EMBL" id="FNXE01000003">
    <property type="protein sequence ID" value="SEH59809.1"/>
    <property type="molecule type" value="Genomic_DNA"/>
</dbReference>
<feature type="repeat" description="TPR" evidence="4">
    <location>
        <begin position="165"/>
        <end position="198"/>
    </location>
</feature>
<dbReference type="PROSITE" id="PS01124">
    <property type="entry name" value="HTH_ARAC_FAMILY_2"/>
    <property type="match status" value="1"/>
</dbReference>
<dbReference type="GO" id="GO:0043565">
    <property type="term" value="F:sequence-specific DNA binding"/>
    <property type="evidence" value="ECO:0007669"/>
    <property type="project" value="InterPro"/>
</dbReference>
<feature type="transmembrane region" description="Helical" evidence="5">
    <location>
        <begin position="404"/>
        <end position="424"/>
    </location>
</feature>
<sequence>MCKFVEKHYKMRLLTLDILVQFVKKYICFALLLFVSSLGWAQNTLEKQSFEALGNFLDNHKNTDTLYFDYLKAYENKAQKNDDLEKIFYAKSKYIVHGANFNERLRHAQELLKLSIKKQDVKYMGLAYNKLALVYYKERDMEQSLHYELLAEKQLSKTNDLYNLNKSRYGIATIYYFVGDYEKALSFFSQTANYYKNQNSYNDLRGYISSVKFEIKNHIALQQFDAATQLINFLDNEEKKLKTHHLELENGYLFLLNGQNLFAQKQYKASLEKVQKALPVIKNNEDFANEHLAYLYIGKNLWQLNEKEEAVEQFRKVDYLYDEKEYSDLNLLEAYDYLIAYYKTTNNLKMQLFYTEKLLTVSNHLQKQYKGLSNVLHTKYETTKLEASRDYLQKELKIQMYRKYVILGIATVVIVFLVSCLFYYKKKQKTLRQKYELFTQQRLFSELGTTHIVMPEIKQFEKENKQKELAVYNRGKTSKKSLSDKITEELLQKLNVFEDKQEYLNPKTTINSLAKDLNTNSKYLSEVINNCKGQNFTNYLNQLRINLVLTELDDNKKLRKLTISAIAEEFGFNNARSFSDAFFKVTGLKPSYYISQLEKDDKAAS</sequence>
<proteinExistence type="predicted"/>
<evidence type="ECO:0000256" key="1">
    <source>
        <dbReference type="ARBA" id="ARBA00023015"/>
    </source>
</evidence>
<dbReference type="Gene3D" id="1.25.40.10">
    <property type="entry name" value="Tetratricopeptide repeat domain"/>
    <property type="match status" value="2"/>
</dbReference>
<dbReference type="PANTHER" id="PTHR43280">
    <property type="entry name" value="ARAC-FAMILY TRANSCRIPTIONAL REGULATOR"/>
    <property type="match status" value="1"/>
</dbReference>
<evidence type="ECO:0000259" key="6">
    <source>
        <dbReference type="PROSITE" id="PS01124"/>
    </source>
</evidence>
<accession>A0A1H6JKP2</accession>
<protein>
    <submittedName>
        <fullName evidence="7">Two-component response regulator, YesN/AraC family, consists of REC and AraC-type DNA-binding domains</fullName>
    </submittedName>
</protein>
<dbReference type="AlphaFoldDB" id="A0A1H6JKP2"/>
<evidence type="ECO:0000313" key="8">
    <source>
        <dbReference type="Proteomes" id="UP000199634"/>
    </source>
</evidence>
<organism evidence="7 8">
    <name type="scientific">Paenimyroides marinum</name>
    <dbReference type="NCBI Taxonomy" id="1159016"/>
    <lineage>
        <taxon>Bacteria</taxon>
        <taxon>Pseudomonadati</taxon>
        <taxon>Bacteroidota</taxon>
        <taxon>Flavobacteriia</taxon>
        <taxon>Flavobacteriales</taxon>
        <taxon>Flavobacteriaceae</taxon>
        <taxon>Paenimyroides</taxon>
    </lineage>
</organism>
<name>A0A1H6JKP2_9FLAO</name>
<evidence type="ECO:0000256" key="3">
    <source>
        <dbReference type="ARBA" id="ARBA00023163"/>
    </source>
</evidence>
<dbReference type="InterPro" id="IPR018060">
    <property type="entry name" value="HTH_AraC"/>
</dbReference>
<dbReference type="Pfam" id="PF12833">
    <property type="entry name" value="HTH_18"/>
    <property type="match status" value="1"/>
</dbReference>
<evidence type="ECO:0000256" key="5">
    <source>
        <dbReference type="SAM" id="Phobius"/>
    </source>
</evidence>
<dbReference type="GO" id="GO:0003700">
    <property type="term" value="F:DNA-binding transcription factor activity"/>
    <property type="evidence" value="ECO:0007669"/>
    <property type="project" value="InterPro"/>
</dbReference>
<evidence type="ECO:0000313" key="7">
    <source>
        <dbReference type="EMBL" id="SEH59809.1"/>
    </source>
</evidence>
<evidence type="ECO:0000256" key="2">
    <source>
        <dbReference type="ARBA" id="ARBA00023125"/>
    </source>
</evidence>
<dbReference type="Proteomes" id="UP000199634">
    <property type="component" value="Unassembled WGS sequence"/>
</dbReference>
<keyword evidence="3" id="KW-0804">Transcription</keyword>